<dbReference type="RefSeq" id="WP_064385665.1">
    <property type="nucleotide sequence ID" value="NZ_LVCM01000012.1"/>
</dbReference>
<dbReference type="EMBL" id="LVCM01000012">
    <property type="protein sequence ID" value="KYL33965.1"/>
    <property type="molecule type" value="Genomic_DNA"/>
</dbReference>
<proteinExistence type="predicted"/>
<dbReference type="Pfam" id="PF00078">
    <property type="entry name" value="RVT_1"/>
    <property type="match status" value="1"/>
</dbReference>
<dbReference type="PROSITE" id="PS50878">
    <property type="entry name" value="RT_POL"/>
    <property type="match status" value="1"/>
</dbReference>
<feature type="domain" description="Reverse transcriptase" evidence="1">
    <location>
        <begin position="1"/>
        <end position="321"/>
    </location>
</feature>
<comment type="caution">
    <text evidence="2">The sequence shown here is derived from an EMBL/GenBank/DDBJ whole genome shotgun (WGS) entry which is preliminary data.</text>
</comment>
<reference evidence="2 3" key="1">
    <citation type="submission" date="2016-03" db="EMBL/GenBank/DDBJ databases">
        <authorList>
            <person name="Zhang H."/>
            <person name="Liu R."/>
            <person name="Wang M."/>
            <person name="Wang H."/>
            <person name="Wang L."/>
            <person name="Song L."/>
        </authorList>
    </citation>
    <scope>NUCLEOTIDE SEQUENCE [LARGE SCALE GENOMIC DNA]</scope>
    <source>
        <strain evidence="2 3">DSM 16098</strain>
    </source>
</reference>
<gene>
    <name evidence="2" type="ORF">A2I98_00505</name>
</gene>
<evidence type="ECO:0000313" key="2">
    <source>
        <dbReference type="EMBL" id="KYL33965.1"/>
    </source>
</evidence>
<dbReference type="NCBIfam" id="NF041749">
    <property type="entry name" value="Drt4"/>
    <property type="match status" value="1"/>
</dbReference>
<protein>
    <recommendedName>
        <fullName evidence="1">Reverse transcriptase domain-containing protein</fullName>
    </recommendedName>
</protein>
<evidence type="ECO:0000259" key="1">
    <source>
        <dbReference type="PROSITE" id="PS50878"/>
    </source>
</evidence>
<dbReference type="InterPro" id="IPR000477">
    <property type="entry name" value="RT_dom"/>
</dbReference>
<organism evidence="2 3">
    <name type="scientific">Pseudoalteromonas agarivorans</name>
    <dbReference type="NCBI Taxonomy" id="176102"/>
    <lineage>
        <taxon>Bacteria</taxon>
        <taxon>Pseudomonadati</taxon>
        <taxon>Pseudomonadota</taxon>
        <taxon>Gammaproteobacteria</taxon>
        <taxon>Alteromonadales</taxon>
        <taxon>Pseudoalteromonadaceae</taxon>
        <taxon>Pseudoalteromonas</taxon>
    </lineage>
</organism>
<dbReference type="CDD" id="cd01646">
    <property type="entry name" value="RT_Bac_retron_I"/>
    <property type="match status" value="1"/>
</dbReference>
<name>A0ABR5VTP7_9GAMM</name>
<evidence type="ECO:0000313" key="3">
    <source>
        <dbReference type="Proteomes" id="UP000075621"/>
    </source>
</evidence>
<sequence length="544" mass="61923">MSQILGDTDDKRSLYEALTRYNYFPNQRANIGELPPSLDTRQFTPEVAEAISKLEESKGRSGYDLVEYKATRYNNVPRVLGLVHPRAYSSLAKCIHDNWGELKCVTENENSIIKPEFHQSEKRLVVMNYEEPFVKISRSHTSSFAKRFRVHTDIANCFNSIYSHSIAWAAIGVKEAKAQQRSKEWFNRLDTYQRKTKRNETQGIPIGSAASSIVSELILGKIDEALISKNYEFHRYIDDYTCYCLTSEDAQNFIQDLSNSLALYKLTLNLKKTSIIELPAAFEDEWMLDLKSALPSRLGNAGESEPPLSADEALTFLNKAIGINKSTPDGSVLKYATSLIINHLDEDANVSLLEALLNLAWHYPVLLPLFDKLLEKAEINAGIFEQQLNVIIQENADKFRSDGMSWPLHTMLTNNVIPKKETAEKVIASGDCVAITLLLEMHDFNEMIKQFAQNIIDGGDNYEKDNYWLLLYQLYIKELLKEEPYTDKVFACLKKHKVNFIPGKVITNAEIQCDNIRSEMESSAMEDMFSVVEDTNIDDDSIPF</sequence>
<dbReference type="Proteomes" id="UP000075621">
    <property type="component" value="Unassembled WGS sequence"/>
</dbReference>
<accession>A0ABR5VTP7</accession>